<dbReference type="Gene3D" id="2.40.50.140">
    <property type="entry name" value="Nucleic acid-binding proteins"/>
    <property type="match status" value="1"/>
</dbReference>
<proteinExistence type="predicted"/>
<dbReference type="FunCoup" id="M1YKP3">
    <property type="interactions" value="337"/>
</dbReference>
<evidence type="ECO:0000256" key="1">
    <source>
        <dbReference type="ARBA" id="ARBA00004496"/>
    </source>
</evidence>
<dbReference type="EMBL" id="CAQJ01000063">
    <property type="protein sequence ID" value="CCQ91069.1"/>
    <property type="molecule type" value="Genomic_DNA"/>
</dbReference>
<dbReference type="Pfam" id="PF02811">
    <property type="entry name" value="PHP"/>
    <property type="match status" value="1"/>
</dbReference>
<dbReference type="OrthoDB" id="9803237at2"/>
<dbReference type="STRING" id="1266370.NITGR_570018"/>
<comment type="caution">
    <text evidence="10">The sequence shown here is derived from an EMBL/GenBank/DDBJ whole genome shotgun (WGS) entry which is preliminary data.</text>
</comment>
<dbReference type="InterPro" id="IPR004013">
    <property type="entry name" value="PHP_dom"/>
</dbReference>
<dbReference type="GO" id="GO:0003676">
    <property type="term" value="F:nucleic acid binding"/>
    <property type="evidence" value="ECO:0007669"/>
    <property type="project" value="InterPro"/>
</dbReference>
<evidence type="ECO:0000256" key="3">
    <source>
        <dbReference type="ARBA" id="ARBA00019114"/>
    </source>
</evidence>
<dbReference type="RefSeq" id="WP_005009385.1">
    <property type="nucleotide sequence ID" value="NZ_HG422173.1"/>
</dbReference>
<feature type="domain" description="Polymerase/histidinol phosphatase N-terminal" evidence="9">
    <location>
        <begin position="7"/>
        <end position="74"/>
    </location>
</feature>
<dbReference type="InterPro" id="IPR004365">
    <property type="entry name" value="NA-bd_OB_tRNA"/>
</dbReference>
<keyword evidence="11" id="KW-1185">Reference proteome</keyword>
<comment type="subcellular location">
    <subcellularLocation>
        <location evidence="1">Cytoplasm</location>
    </subcellularLocation>
</comment>
<dbReference type="Pfam" id="PF01336">
    <property type="entry name" value="tRNA_anti-codon"/>
    <property type="match status" value="1"/>
</dbReference>
<dbReference type="NCBIfam" id="NF005298">
    <property type="entry name" value="PRK06826.1"/>
    <property type="match status" value="1"/>
</dbReference>
<keyword evidence="6" id="KW-0235">DNA replication</keyword>
<dbReference type="InParanoid" id="M1YKP3"/>
<evidence type="ECO:0000256" key="5">
    <source>
        <dbReference type="ARBA" id="ARBA00022695"/>
    </source>
</evidence>
<comment type="catalytic activity">
    <reaction evidence="8">
        <text>DNA(n) + a 2'-deoxyribonucleoside 5'-triphosphate = DNA(n+1) + diphosphate</text>
        <dbReference type="Rhea" id="RHEA:22508"/>
        <dbReference type="Rhea" id="RHEA-COMP:17339"/>
        <dbReference type="Rhea" id="RHEA-COMP:17340"/>
        <dbReference type="ChEBI" id="CHEBI:33019"/>
        <dbReference type="ChEBI" id="CHEBI:61560"/>
        <dbReference type="ChEBI" id="CHEBI:173112"/>
        <dbReference type="EC" id="2.7.7.7"/>
    </reaction>
</comment>
<organism evidence="10 11">
    <name type="scientific">Nitrospina gracilis (strain 3/211)</name>
    <dbReference type="NCBI Taxonomy" id="1266370"/>
    <lineage>
        <taxon>Bacteria</taxon>
        <taxon>Pseudomonadati</taxon>
        <taxon>Nitrospinota/Tectimicrobiota group</taxon>
        <taxon>Nitrospinota</taxon>
        <taxon>Nitrospinia</taxon>
        <taxon>Nitrospinales</taxon>
        <taxon>Nitrospinaceae</taxon>
        <taxon>Nitrospina</taxon>
    </lineage>
</organism>
<dbReference type="SUPFAM" id="SSF89550">
    <property type="entry name" value="PHP domain-like"/>
    <property type="match status" value="1"/>
</dbReference>
<dbReference type="InterPro" id="IPR016195">
    <property type="entry name" value="Pol/histidinol_Pase-like"/>
</dbReference>
<dbReference type="HOGENOM" id="CLU_001600_0_0_0"/>
<sequence>MRHSNFVHLHVHTHFSLLDSSLRHEALFKRAEELKMPAVAMTDHGNLFGAMEFYQGARKHGLKPIIGCEVYVAPESRLKKDDNFRLRDAAHHLILLARNQTGYQNLVKLVTSGYLEGFYYKPRIDKELLAQHAEGLIALSSCNRGELAHYINKENLPRALKVAEQYKDIMGEDNFYLELQNHKLDWQEPINKGLIEIGKKLDLPVVATNNCHYLDQEDFRSHEILLCLQTGKTMDDPYRMKYHSDEYYFKSPKEMEALFREIPEAIENTIKIAERCNLDLETGADNLPEYPVPEAHTLYSYLEEQSRLGLQKRYEEMDKTGQEYDRAVYEDRLDEELAIIKKMGYPGYFLIVWDFIRYARENGIPVGPGRGSAAGSLVAYSLRITNLDPIHYGLLFERFLNPERVSMPDIDIDFCMEKRDEVIRYVTEKYGGHDFVTQIITFGSMNAKGVIRDVGRVLGLTYGEVDKIAKLVPNRLNITLTDAMNEEPRFKEMSKENENIQELLDVALKLEGLPRHCSTHAAGVVISPKPLTEFLPLYKGNNDEIVTQFSMNNIEKLGLLKMDFLGLRTLTVIHNALRLIRESEGTELDLDAIPKDDAETYKLLSEARTRGVFQLESSGMRDLLLKMKPDSFEDIIALLALFRPGPLESGMVDDYVKRKHGTLEEKYELPQLKDILKETHGVILYQEQVMKIANVLAGFTLGDADLLRRAMGKKKPEEMAQQREKFYTGSHKNKIPDKKSERIFDLMEKFAGYGFNKSHSAAYALISYQTAYLKAHYPLQFFGALITSEMDNTDKVIRYINDCREMGIQMMPPDVNRSFRDFSIHEDKLVFGLGAIKNVGASAIDIIIDTRNQVGEFTSLKQFCESVDLNKVNKRVIESLIKSGAFDSVGESRAGMVKHLQAYMDMGQSRQRDRQLGQSSMFDLLGEEEEDIAVSSEPVEEWSDHDRLKFEKETIGFYVSGHPLMKYQKDIAWFTDANSSNLSERPNGKEVSIAGVPFKIITKTTKKGDKMALMTLEDLQGTVEVTVWPETYKNSLEILEQDGPILVKGTVEADDNWPKVIANEIRPLAEAKDHWKGTVHVHIRTPGLEKTTLHSVKDVLARHPGNNQLLVHFLFPEGGPARQRTVQAELKVKPCDEIIEQIEELLGENSINFE</sequence>
<dbReference type="Pfam" id="PF14579">
    <property type="entry name" value="HHH_6"/>
    <property type="match status" value="1"/>
</dbReference>
<dbReference type="EC" id="2.7.7.7" evidence="2"/>
<evidence type="ECO:0000256" key="7">
    <source>
        <dbReference type="ARBA" id="ARBA00022932"/>
    </source>
</evidence>
<dbReference type="PANTHER" id="PTHR32294:SF0">
    <property type="entry name" value="DNA POLYMERASE III SUBUNIT ALPHA"/>
    <property type="match status" value="1"/>
</dbReference>
<dbReference type="Gene3D" id="3.20.20.140">
    <property type="entry name" value="Metal-dependent hydrolases"/>
    <property type="match status" value="1"/>
</dbReference>
<dbReference type="GO" id="GO:0008408">
    <property type="term" value="F:3'-5' exonuclease activity"/>
    <property type="evidence" value="ECO:0007669"/>
    <property type="project" value="InterPro"/>
</dbReference>
<dbReference type="Gene3D" id="1.10.150.870">
    <property type="match status" value="1"/>
</dbReference>
<dbReference type="InterPro" id="IPR012340">
    <property type="entry name" value="NA-bd_OB-fold"/>
</dbReference>
<evidence type="ECO:0000256" key="4">
    <source>
        <dbReference type="ARBA" id="ARBA00022679"/>
    </source>
</evidence>
<evidence type="ECO:0000259" key="9">
    <source>
        <dbReference type="SMART" id="SM00481"/>
    </source>
</evidence>
<reference evidence="10 11" key="1">
    <citation type="journal article" date="2013" name="Front. Microbiol.">
        <title>The genome of Nitrospina gracilis illuminates the metabolism and evolution of the major marine nitrite oxidizer.</title>
        <authorList>
            <person name="Luecker S."/>
            <person name="Nowka B."/>
            <person name="Rattei T."/>
            <person name="Spieck E."/>
            <person name="and Daims H."/>
        </authorList>
    </citation>
    <scope>NUCLEOTIDE SEQUENCE [LARGE SCALE GENOMIC DNA]</scope>
    <source>
        <strain evidence="10 11">3/211</strain>
    </source>
</reference>
<keyword evidence="7" id="KW-0239">DNA-directed DNA polymerase</keyword>
<dbReference type="AlphaFoldDB" id="M1YKP3"/>
<protein>
    <recommendedName>
        <fullName evidence="3">DNA polymerase III subunit alpha</fullName>
        <ecNumber evidence="2">2.7.7.7</ecNumber>
    </recommendedName>
</protein>
<dbReference type="NCBIfam" id="TIGR00594">
    <property type="entry name" value="polc"/>
    <property type="match status" value="1"/>
</dbReference>
<dbReference type="GO" id="GO:0006260">
    <property type="term" value="P:DNA replication"/>
    <property type="evidence" value="ECO:0007669"/>
    <property type="project" value="UniProtKB-KW"/>
</dbReference>
<evidence type="ECO:0000256" key="6">
    <source>
        <dbReference type="ARBA" id="ARBA00022705"/>
    </source>
</evidence>
<dbReference type="PANTHER" id="PTHR32294">
    <property type="entry name" value="DNA POLYMERASE III SUBUNIT ALPHA"/>
    <property type="match status" value="1"/>
</dbReference>
<dbReference type="InterPro" id="IPR004805">
    <property type="entry name" value="DnaE2/DnaE/PolC"/>
</dbReference>
<dbReference type="InterPro" id="IPR029460">
    <property type="entry name" value="DNAPol_HHH"/>
</dbReference>
<dbReference type="CDD" id="cd12113">
    <property type="entry name" value="PHP_PolIIIA_DnaE3"/>
    <property type="match status" value="1"/>
</dbReference>
<evidence type="ECO:0000256" key="8">
    <source>
        <dbReference type="ARBA" id="ARBA00049244"/>
    </source>
</evidence>
<dbReference type="GO" id="GO:0003887">
    <property type="term" value="F:DNA-directed DNA polymerase activity"/>
    <property type="evidence" value="ECO:0007669"/>
    <property type="project" value="UniProtKB-KW"/>
</dbReference>
<dbReference type="InterPro" id="IPR011708">
    <property type="entry name" value="DNA_pol3_alpha_NTPase_dom"/>
</dbReference>
<evidence type="ECO:0000313" key="10">
    <source>
        <dbReference type="EMBL" id="CCQ91069.1"/>
    </source>
</evidence>
<dbReference type="Pfam" id="PF07733">
    <property type="entry name" value="DNA_pol3_alpha"/>
    <property type="match status" value="1"/>
</dbReference>
<dbReference type="Pfam" id="PF17657">
    <property type="entry name" value="DNA_pol3_finger"/>
    <property type="match status" value="1"/>
</dbReference>
<keyword evidence="4 10" id="KW-0808">Transferase</keyword>
<dbReference type="InterPro" id="IPR041931">
    <property type="entry name" value="DNA_pol3_alpha_thumb_dom"/>
</dbReference>
<evidence type="ECO:0000256" key="2">
    <source>
        <dbReference type="ARBA" id="ARBA00012417"/>
    </source>
</evidence>
<dbReference type="InterPro" id="IPR040982">
    <property type="entry name" value="DNA_pol3_finger"/>
</dbReference>
<dbReference type="NCBIfam" id="NF004226">
    <property type="entry name" value="PRK05673.1"/>
    <property type="match status" value="1"/>
</dbReference>
<dbReference type="GO" id="GO:0005737">
    <property type="term" value="C:cytoplasm"/>
    <property type="evidence" value="ECO:0007669"/>
    <property type="project" value="UniProtKB-SubCell"/>
</dbReference>
<gene>
    <name evidence="10" type="primary">dnaE</name>
    <name evidence="10" type="ORF">NITGR_570018</name>
</gene>
<dbReference type="Proteomes" id="UP000011704">
    <property type="component" value="Unassembled WGS sequence"/>
</dbReference>
<dbReference type="CDD" id="cd04485">
    <property type="entry name" value="DnaE_OBF"/>
    <property type="match status" value="1"/>
</dbReference>
<dbReference type="SMART" id="SM00481">
    <property type="entry name" value="POLIIIAc"/>
    <property type="match status" value="1"/>
</dbReference>
<dbReference type="InterPro" id="IPR003141">
    <property type="entry name" value="Pol/His_phosphatase_N"/>
</dbReference>
<dbReference type="Gene3D" id="1.10.10.1600">
    <property type="entry name" value="Bacterial DNA polymerase III alpha subunit, thumb domain"/>
    <property type="match status" value="1"/>
</dbReference>
<evidence type="ECO:0000313" key="11">
    <source>
        <dbReference type="Proteomes" id="UP000011704"/>
    </source>
</evidence>
<keyword evidence="5 10" id="KW-0548">Nucleotidyltransferase</keyword>
<accession>M1YKP3</accession>
<name>M1YKP3_NITG3</name>